<reference evidence="3 4" key="1">
    <citation type="journal article" date="2023" name="Mol. Biol. Evol.">
        <title>Genomics of Secondarily Temperate Adaptation in the Only Non-Antarctic Icefish.</title>
        <authorList>
            <person name="Rivera-Colon A.G."/>
            <person name="Rayamajhi N."/>
            <person name="Minhas B.F."/>
            <person name="Madrigal G."/>
            <person name="Bilyk K.T."/>
            <person name="Yoon V."/>
            <person name="Hune M."/>
            <person name="Gregory S."/>
            <person name="Cheng C.H.C."/>
            <person name="Catchen J.M."/>
        </authorList>
    </citation>
    <scope>NUCLEOTIDE SEQUENCE [LARGE SCALE GENOMIC DNA]</scope>
    <source>
        <tissue evidence="3">White muscle</tissue>
    </source>
</reference>
<keyword evidence="4" id="KW-1185">Reference proteome</keyword>
<evidence type="ECO:0000313" key="3">
    <source>
        <dbReference type="EMBL" id="KAK5932822.1"/>
    </source>
</evidence>
<sequence>MPIHNKHVSVLLFWRRLVHISAADKIAPEPCGAVWRGAGTLNIALSRLAKPELSCRVLSLCKWVNKPKVLLTSKMRSTLVVSPCGKARPCKGHEINRQGNHKSWERETTGTLRH</sequence>
<name>A0AAN8E4A0_CHAGU</name>
<feature type="chain" id="PRO_5042937645" description="Secreted protein" evidence="2">
    <location>
        <begin position="24"/>
        <end position="114"/>
    </location>
</feature>
<organism evidence="3 4">
    <name type="scientific">Champsocephalus gunnari</name>
    <name type="common">Mackerel icefish</name>
    <dbReference type="NCBI Taxonomy" id="52237"/>
    <lineage>
        <taxon>Eukaryota</taxon>
        <taxon>Metazoa</taxon>
        <taxon>Chordata</taxon>
        <taxon>Craniata</taxon>
        <taxon>Vertebrata</taxon>
        <taxon>Euteleostomi</taxon>
        <taxon>Actinopterygii</taxon>
        <taxon>Neopterygii</taxon>
        <taxon>Teleostei</taxon>
        <taxon>Neoteleostei</taxon>
        <taxon>Acanthomorphata</taxon>
        <taxon>Eupercaria</taxon>
        <taxon>Perciformes</taxon>
        <taxon>Notothenioidei</taxon>
        <taxon>Channichthyidae</taxon>
        <taxon>Champsocephalus</taxon>
    </lineage>
</organism>
<dbReference type="Proteomes" id="UP001331515">
    <property type="component" value="Unassembled WGS sequence"/>
</dbReference>
<protein>
    <recommendedName>
        <fullName evidence="5">Secreted protein</fullName>
    </recommendedName>
</protein>
<evidence type="ECO:0008006" key="5">
    <source>
        <dbReference type="Google" id="ProtNLM"/>
    </source>
</evidence>
<gene>
    <name evidence="3" type="ORF">CgunFtcFv8_004497</name>
</gene>
<comment type="caution">
    <text evidence="3">The sequence shown here is derived from an EMBL/GenBank/DDBJ whole genome shotgun (WGS) entry which is preliminary data.</text>
</comment>
<feature type="compositionally biased region" description="Basic and acidic residues" evidence="1">
    <location>
        <begin position="91"/>
        <end position="108"/>
    </location>
</feature>
<evidence type="ECO:0000256" key="2">
    <source>
        <dbReference type="SAM" id="SignalP"/>
    </source>
</evidence>
<feature type="region of interest" description="Disordered" evidence="1">
    <location>
        <begin position="91"/>
        <end position="114"/>
    </location>
</feature>
<evidence type="ECO:0000313" key="4">
    <source>
        <dbReference type="Proteomes" id="UP001331515"/>
    </source>
</evidence>
<feature type="signal peptide" evidence="2">
    <location>
        <begin position="1"/>
        <end position="23"/>
    </location>
</feature>
<dbReference type="AlphaFoldDB" id="A0AAN8E4A0"/>
<accession>A0AAN8E4A0</accession>
<evidence type="ECO:0000256" key="1">
    <source>
        <dbReference type="SAM" id="MobiDB-lite"/>
    </source>
</evidence>
<proteinExistence type="predicted"/>
<dbReference type="EMBL" id="JAURVH010001515">
    <property type="protein sequence ID" value="KAK5932822.1"/>
    <property type="molecule type" value="Genomic_DNA"/>
</dbReference>
<keyword evidence="2" id="KW-0732">Signal</keyword>